<gene>
    <name evidence="3" type="primary">cpnT</name>
    <name evidence="3" type="ORF">MSIMFB_05727</name>
</gene>
<feature type="compositionally biased region" description="Low complexity" evidence="1">
    <location>
        <begin position="609"/>
        <end position="622"/>
    </location>
</feature>
<keyword evidence="4" id="KW-1185">Reference proteome</keyword>
<feature type="domain" description="TNT" evidence="2">
    <location>
        <begin position="749"/>
        <end position="843"/>
    </location>
</feature>
<organism evidence="3 4">
    <name type="scientific">Mycobacterium simulans</name>
    <dbReference type="NCBI Taxonomy" id="627089"/>
    <lineage>
        <taxon>Bacteria</taxon>
        <taxon>Bacillati</taxon>
        <taxon>Actinomycetota</taxon>
        <taxon>Actinomycetes</taxon>
        <taxon>Mycobacteriales</taxon>
        <taxon>Mycobacteriaceae</taxon>
        <taxon>Mycobacterium</taxon>
    </lineage>
</organism>
<feature type="compositionally biased region" description="Gly residues" evidence="1">
    <location>
        <begin position="598"/>
        <end position="608"/>
    </location>
</feature>
<reference evidence="3 4" key="1">
    <citation type="submission" date="2017-10" db="EMBL/GenBank/DDBJ databases">
        <authorList>
            <consortium name="Urmite Genomes"/>
        </authorList>
    </citation>
    <scope>NUCLEOTIDE SEQUENCE [LARGE SCALE GENOMIC DNA]</scope>
    <source>
        <strain evidence="3 4">FB-527</strain>
    </source>
</reference>
<evidence type="ECO:0000313" key="3">
    <source>
        <dbReference type="EMBL" id="SOK27507.1"/>
    </source>
</evidence>
<accession>A0A7Z7NCV6</accession>
<dbReference type="EMBL" id="OCTY01000045">
    <property type="protein sequence ID" value="SOK27507.1"/>
    <property type="molecule type" value="Genomic_DNA"/>
</dbReference>
<dbReference type="GO" id="GO:0050135">
    <property type="term" value="F:NADP+ nucleosidase activity"/>
    <property type="evidence" value="ECO:0007669"/>
    <property type="project" value="InterPro"/>
</dbReference>
<sequence>MCGRELMAPLAVDPAALDNAGSAVVSAGEGLGSVISTLTTTLAGSVGMAGDDPAGAVFGRSYDRSAAALIHAMSVARNGLCNLGDGVRMTAHNYSLAEAMSDVGGRAVPLPVPPLAGCVAAGSPPSAVGASGGAPPGWGWVAPYIGMIWPNGDSGRLRAAAAAWRSAGTRFAIAEIGSTAGPMGAIRAQQLPEAGLIESAFSDAYASTIAIVGQCQAISAQLDTYAARIDAVHAAILDLLARICDPLTGIKEVWDFLTGEDEDEIRRIAADIAAVIDQFTGEVKALGAEITAVVSQAETVITTMGRHTAKQWDQFLRGNPVGQVINFAGQRLKGIGEAAEGLGETALAYNQIRILVDPLGFNRDAGEMVRGMAPLVGLGGAHAPSVGQAWKELLKDTVHWDDWSKNPGEALGKTEADLATTFLPGGPISKMGSKGRDLLEATRGLKKPPNPLAPHVEPRTATPQLGQEPPAPRTESPEPGRAASAPQPKPALAPASGPLPHSPAESKTPVADKPAAAEPSKPVAPSPASTGQPHVPAPTAPGKHLAATHMQPVEPVHAAAHRSSQPSSAVISAAPHASAPQFRHSAGRPVELPAPHGGPHGVGDGGPAAGHPPGLLPDHGGPQLSGDVGPVGPQDPVHSDELSGDGWHRLADQSVDPHYGEPLARYWDFADNPVDPSRISRGVAELIKDPDAPFGRDLQGRAYSEQEYAERFNDLRPNGDQWMKFPGNDGAVPGTKVAFTDGEQFITSYGARLDRVGNDSGKYLALMENGIPRSWEERALHVNSLTDPYNAYTFAHLPSGWKIEVSEVAPGVGQPGGSIQVRILNTEGRAMTVEDLIELGVLE</sequence>
<dbReference type="InterPro" id="IPR025331">
    <property type="entry name" value="TNT"/>
</dbReference>
<feature type="region of interest" description="Disordered" evidence="1">
    <location>
        <begin position="443"/>
        <end position="544"/>
    </location>
</feature>
<dbReference type="Pfam" id="PF14021">
    <property type="entry name" value="TNT"/>
    <property type="match status" value="1"/>
</dbReference>
<comment type="caution">
    <text evidence="3">The sequence shown here is derived from an EMBL/GenBank/DDBJ whole genome shotgun (WGS) entry which is preliminary data.</text>
</comment>
<evidence type="ECO:0000256" key="1">
    <source>
        <dbReference type="SAM" id="MobiDB-lite"/>
    </source>
</evidence>
<feature type="compositionally biased region" description="Basic and acidic residues" evidence="1">
    <location>
        <begin position="637"/>
        <end position="651"/>
    </location>
</feature>
<evidence type="ECO:0000313" key="4">
    <source>
        <dbReference type="Proteomes" id="UP000554965"/>
    </source>
</evidence>
<evidence type="ECO:0000259" key="2">
    <source>
        <dbReference type="Pfam" id="PF14021"/>
    </source>
</evidence>
<protein>
    <submittedName>
        <fullName evidence="3">Outer membrane channel protein CpnT</fullName>
    </submittedName>
</protein>
<dbReference type="Proteomes" id="UP000554965">
    <property type="component" value="Unassembled WGS sequence"/>
</dbReference>
<dbReference type="AlphaFoldDB" id="A0A7Z7NCV6"/>
<proteinExistence type="predicted"/>
<feature type="region of interest" description="Disordered" evidence="1">
    <location>
        <begin position="556"/>
        <end position="654"/>
    </location>
</feature>
<name>A0A7Z7NCV6_9MYCO</name>
<dbReference type="RefSeq" id="WP_313958282.1">
    <property type="nucleotide sequence ID" value="NZ_OCTY01000045.1"/>
</dbReference>